<sequence length="175" mass="19483">MPLRRVMVVGGPCAGKSTFARALGARTGLPVVHMDRIHWQLGWTERPLAEKLPMIRAEEAKPRWIIEGGLSATYAERAARADLVVFLDLPVGRRLWRMGRRIAAARLTGAERPDVPEDCPERPDLEFVRYTLRTAGLHRQRHLALIAGLPAGKGVVLRGDRVSARFVANVPRETV</sequence>
<organism evidence="1 2">
    <name type="scientific">Hasllibacter halocynthiae</name>
    <dbReference type="NCBI Taxonomy" id="595589"/>
    <lineage>
        <taxon>Bacteria</taxon>
        <taxon>Pseudomonadati</taxon>
        <taxon>Pseudomonadota</taxon>
        <taxon>Alphaproteobacteria</taxon>
        <taxon>Rhodobacterales</taxon>
        <taxon>Roseobacteraceae</taxon>
        <taxon>Hasllibacter</taxon>
    </lineage>
</organism>
<proteinExistence type="predicted"/>
<comment type="caution">
    <text evidence="1">The sequence shown here is derived from an EMBL/GenBank/DDBJ whole genome shotgun (WGS) entry which is preliminary data.</text>
</comment>
<dbReference type="InterPro" id="IPR027417">
    <property type="entry name" value="P-loop_NTPase"/>
</dbReference>
<dbReference type="GO" id="GO:0016301">
    <property type="term" value="F:kinase activity"/>
    <property type="evidence" value="ECO:0007669"/>
    <property type="project" value="UniProtKB-KW"/>
</dbReference>
<keyword evidence="2" id="KW-1185">Reference proteome</keyword>
<dbReference type="PANTHER" id="PTHR37816:SF1">
    <property type="entry name" value="TOXIN"/>
    <property type="match status" value="1"/>
</dbReference>
<dbReference type="SUPFAM" id="SSF52540">
    <property type="entry name" value="P-loop containing nucleoside triphosphate hydrolases"/>
    <property type="match status" value="1"/>
</dbReference>
<reference evidence="1 2" key="1">
    <citation type="submission" date="2018-03" db="EMBL/GenBank/DDBJ databases">
        <title>Genomic Encyclopedia of Archaeal and Bacterial Type Strains, Phase II (KMG-II): from individual species to whole genera.</title>
        <authorList>
            <person name="Goeker M."/>
        </authorList>
    </citation>
    <scope>NUCLEOTIDE SEQUENCE [LARGE SCALE GENOMIC DNA]</scope>
    <source>
        <strain evidence="1 2">DSM 29318</strain>
    </source>
</reference>
<evidence type="ECO:0000313" key="2">
    <source>
        <dbReference type="Proteomes" id="UP000238801"/>
    </source>
</evidence>
<dbReference type="EMBL" id="PVTT01000002">
    <property type="protein sequence ID" value="PRY93045.1"/>
    <property type="molecule type" value="Genomic_DNA"/>
</dbReference>
<dbReference type="RefSeq" id="WP_146132807.1">
    <property type="nucleotide sequence ID" value="NZ_PVTT01000002.1"/>
</dbReference>
<name>A0A2T0X2C5_9RHOB</name>
<keyword evidence="1" id="KW-0808">Transferase</keyword>
<dbReference type="OrthoDB" id="7210594at2"/>
<protein>
    <submittedName>
        <fullName evidence="1">Adenylate kinase family enzyme</fullName>
    </submittedName>
</protein>
<dbReference type="Gene3D" id="3.40.50.300">
    <property type="entry name" value="P-loop containing nucleotide triphosphate hydrolases"/>
    <property type="match status" value="1"/>
</dbReference>
<dbReference type="AlphaFoldDB" id="A0A2T0X2C5"/>
<dbReference type="PANTHER" id="PTHR37816">
    <property type="entry name" value="YALI0E33011P"/>
    <property type="match status" value="1"/>
</dbReference>
<gene>
    <name evidence="1" type="ORF">BCF33_1910</name>
</gene>
<dbReference type="Pfam" id="PF01745">
    <property type="entry name" value="IPT"/>
    <property type="match status" value="1"/>
</dbReference>
<dbReference type="InterPro" id="IPR052922">
    <property type="entry name" value="Cytidylate_Kinase-2"/>
</dbReference>
<evidence type="ECO:0000313" key="1">
    <source>
        <dbReference type="EMBL" id="PRY93045.1"/>
    </source>
</evidence>
<keyword evidence="1" id="KW-0418">Kinase</keyword>
<accession>A0A2T0X2C5</accession>
<dbReference type="Proteomes" id="UP000238801">
    <property type="component" value="Unassembled WGS sequence"/>
</dbReference>